<gene>
    <name evidence="1" type="ORF">LCGC14_2622480</name>
</gene>
<evidence type="ECO:0000313" key="1">
    <source>
        <dbReference type="EMBL" id="KKL03804.1"/>
    </source>
</evidence>
<dbReference type="AlphaFoldDB" id="A0A0F9A2L7"/>
<reference evidence="1" key="1">
    <citation type="journal article" date="2015" name="Nature">
        <title>Complex archaea that bridge the gap between prokaryotes and eukaryotes.</title>
        <authorList>
            <person name="Spang A."/>
            <person name="Saw J.H."/>
            <person name="Jorgensen S.L."/>
            <person name="Zaremba-Niedzwiedzka K."/>
            <person name="Martijn J."/>
            <person name="Lind A.E."/>
            <person name="van Eijk R."/>
            <person name="Schleper C."/>
            <person name="Guy L."/>
            <person name="Ettema T.J."/>
        </authorList>
    </citation>
    <scope>NUCLEOTIDE SEQUENCE</scope>
</reference>
<name>A0A0F9A2L7_9ZZZZ</name>
<proteinExistence type="predicted"/>
<comment type="caution">
    <text evidence="1">The sequence shown here is derived from an EMBL/GenBank/DDBJ whole genome shotgun (WGS) entry which is preliminary data.</text>
</comment>
<sequence length="257" mass="28828">MMAIGLGNQVGAEHYHRLSLVRDQYTIINSAGKELLKRCNVLFGVALVENQKQELAEIKMGLADEIEAVESNLLRIVRDEMPRLPLDEIDFLIIDEMGKDISGTGIDTKVVGRIYMPLLAKEPETPRVKRIIICDLTESSEGNAIGVGIADFVTERLVEKVNKEATYINAITGGDLERVRIPLTLKNVRKAVEVAARSVGLIHPEALRLMRIKNTKHLVEVDISKAYKQELSLRRDLEIIVEEKPFVFDSEGNLEPF</sequence>
<organism evidence="1">
    <name type="scientific">marine sediment metagenome</name>
    <dbReference type="NCBI Taxonomy" id="412755"/>
    <lineage>
        <taxon>unclassified sequences</taxon>
        <taxon>metagenomes</taxon>
        <taxon>ecological metagenomes</taxon>
    </lineage>
</organism>
<protein>
    <submittedName>
        <fullName evidence="1">Uncharacterized protein</fullName>
    </submittedName>
</protein>
<accession>A0A0F9A2L7</accession>
<dbReference type="EMBL" id="LAZR01044785">
    <property type="protein sequence ID" value="KKL03804.1"/>
    <property type="molecule type" value="Genomic_DNA"/>
</dbReference>